<keyword evidence="2" id="KW-1185">Reference proteome</keyword>
<dbReference type="Proteomes" id="UP000749559">
    <property type="component" value="Unassembled WGS sequence"/>
</dbReference>
<name>A0A8S4PDQ5_OWEFU</name>
<evidence type="ECO:0000313" key="1">
    <source>
        <dbReference type="EMBL" id="CAH1792269.1"/>
    </source>
</evidence>
<proteinExistence type="predicted"/>
<accession>A0A8S4PDQ5</accession>
<gene>
    <name evidence="1" type="ORF">OFUS_LOCUS17264</name>
</gene>
<organism evidence="1 2">
    <name type="scientific">Owenia fusiformis</name>
    <name type="common">Polychaete worm</name>
    <dbReference type="NCBI Taxonomy" id="6347"/>
    <lineage>
        <taxon>Eukaryota</taxon>
        <taxon>Metazoa</taxon>
        <taxon>Spiralia</taxon>
        <taxon>Lophotrochozoa</taxon>
        <taxon>Annelida</taxon>
        <taxon>Polychaeta</taxon>
        <taxon>Sedentaria</taxon>
        <taxon>Canalipalpata</taxon>
        <taxon>Sabellida</taxon>
        <taxon>Oweniida</taxon>
        <taxon>Oweniidae</taxon>
        <taxon>Owenia</taxon>
    </lineage>
</organism>
<dbReference type="OrthoDB" id="6629108at2759"/>
<reference evidence="1" key="1">
    <citation type="submission" date="2022-03" db="EMBL/GenBank/DDBJ databases">
        <authorList>
            <person name="Martin C."/>
        </authorList>
    </citation>
    <scope>NUCLEOTIDE SEQUENCE</scope>
</reference>
<protein>
    <submittedName>
        <fullName evidence="1">Uncharacterized protein</fullName>
    </submittedName>
</protein>
<dbReference type="EMBL" id="CAIIXF020000008">
    <property type="protein sequence ID" value="CAH1792269.1"/>
    <property type="molecule type" value="Genomic_DNA"/>
</dbReference>
<dbReference type="AlphaFoldDB" id="A0A8S4PDQ5"/>
<evidence type="ECO:0000313" key="2">
    <source>
        <dbReference type="Proteomes" id="UP000749559"/>
    </source>
</evidence>
<comment type="caution">
    <text evidence="1">The sequence shown here is derived from an EMBL/GenBank/DDBJ whole genome shotgun (WGS) entry which is preliminary data.</text>
</comment>
<sequence>MPILPDKMAPVVKNSTNVKTNTASKSTKKDKTVTKIKTGQILKHTVAQSPKVYHAMEAVLRDASPCRGAHPRQGQASPGTPMALEAEGGSCCFRSDATDLDTSDVIKVVHDPSASNRQSPLPNHEQSMPASELRQMFTFIKDSISDIRNNVADIRQEMAAQETRILHQMDAKIEKTHVDLRSELVSATSTLQTRISTIEQTLSNNDGICDDLCSIIVKNLVESDTTSDEAQVKDLFSNGLGLKDININHVSRKTKMPGSRYPGIVTAKVKKDDKLNIMKTKRTLKNSGKYSKVYIEDYMSPSEKKVNDNIRKILKVTGNDKHFSMVNGRLLEKRA</sequence>